<proteinExistence type="predicted"/>
<organism evidence="2">
    <name type="scientific">Streptomyces sp. NBC_00180</name>
    <dbReference type="NCBI Taxonomy" id="2903632"/>
    <lineage>
        <taxon>Bacteria</taxon>
        <taxon>Bacillati</taxon>
        <taxon>Actinomycetota</taxon>
        <taxon>Actinomycetes</taxon>
        <taxon>Kitasatosporales</taxon>
        <taxon>Streptomycetaceae</taxon>
        <taxon>Streptomyces</taxon>
    </lineage>
</organism>
<dbReference type="InterPro" id="IPR012338">
    <property type="entry name" value="Beta-lactam/transpept-like"/>
</dbReference>
<feature type="domain" description="Beta-lactamase-related" evidence="1">
    <location>
        <begin position="17"/>
        <end position="369"/>
    </location>
</feature>
<dbReference type="SUPFAM" id="SSF56601">
    <property type="entry name" value="beta-lactamase/transpeptidase-like"/>
    <property type="match status" value="1"/>
</dbReference>
<dbReference type="AlphaFoldDB" id="A0AAU1ICD3"/>
<dbReference type="Gene3D" id="3.40.710.10">
    <property type="entry name" value="DD-peptidase/beta-lactamase superfamily"/>
    <property type="match status" value="1"/>
</dbReference>
<gene>
    <name evidence="2" type="ORF">OG477_41225</name>
</gene>
<dbReference type="PANTHER" id="PTHR43319">
    <property type="entry name" value="BETA-LACTAMASE-RELATED"/>
    <property type="match status" value="1"/>
</dbReference>
<sequence length="381" mass="40986">MDTVSGTCDARFEAVQTALEDRLASGEELGASIYVDVDGEAVVDIWGGFRDVSRSEPWTRDTLTNVWSTTKAVTSLAALVLADWGLLDVHAPVSTYWPEFAANRKECVLVRHVLSHTSGVSGWESPCSLEDIYRTDEAAARLAGQAPWWEPGTASGYHGLNYGHLVGELVRRTTGQSLRSFVATELAGPLGADFQIGARPEDWHRIAELVPPAADPHALDALDPLSPMYKTLTSPLAGPDVVHTEGWRRAEIGAANGHATAAGIARLLSVVSRGGTVDGHHLLSPETIDLIFEEQAFGDDLVIGVPIRWGIGFALPESQTFPYIPQGRRCHWGGWGGSVVCMDLERRMTVSYTMNKMGDGVVGSDRTAAYVAAAYSSADSI</sequence>
<dbReference type="Pfam" id="PF00144">
    <property type="entry name" value="Beta-lactamase"/>
    <property type="match status" value="1"/>
</dbReference>
<dbReference type="InterPro" id="IPR052907">
    <property type="entry name" value="Beta-lactamase/esterase"/>
</dbReference>
<reference evidence="2" key="1">
    <citation type="submission" date="2022-10" db="EMBL/GenBank/DDBJ databases">
        <title>The complete genomes of actinobacterial strains from the NBC collection.</title>
        <authorList>
            <person name="Joergensen T.S."/>
            <person name="Alvarez Arevalo M."/>
            <person name="Sterndorff E.B."/>
            <person name="Faurdal D."/>
            <person name="Vuksanovic O."/>
            <person name="Mourched A.-S."/>
            <person name="Charusanti P."/>
            <person name="Shaw S."/>
            <person name="Blin K."/>
            <person name="Weber T."/>
        </authorList>
    </citation>
    <scope>NUCLEOTIDE SEQUENCE</scope>
    <source>
        <strain evidence="2">NBC 00180</strain>
    </source>
</reference>
<name>A0AAU1ICD3_9ACTN</name>
<evidence type="ECO:0000313" key="2">
    <source>
        <dbReference type="EMBL" id="WTP91345.1"/>
    </source>
</evidence>
<dbReference type="PANTHER" id="PTHR43319:SF3">
    <property type="entry name" value="BETA-LACTAMASE-RELATED DOMAIN-CONTAINING PROTEIN"/>
    <property type="match status" value="1"/>
</dbReference>
<accession>A0AAU1ICD3</accession>
<protein>
    <submittedName>
        <fullName evidence="2">Beta-lactamase family protein</fullName>
    </submittedName>
</protein>
<evidence type="ECO:0000259" key="1">
    <source>
        <dbReference type="Pfam" id="PF00144"/>
    </source>
</evidence>
<dbReference type="InterPro" id="IPR001466">
    <property type="entry name" value="Beta-lactam-related"/>
</dbReference>
<dbReference type="EMBL" id="CP108140">
    <property type="protein sequence ID" value="WTP91345.1"/>
    <property type="molecule type" value="Genomic_DNA"/>
</dbReference>